<dbReference type="EMBL" id="JAAWVT010000001">
    <property type="protein sequence ID" value="NKG19345.1"/>
    <property type="molecule type" value="Genomic_DNA"/>
</dbReference>
<keyword evidence="1" id="KW-0812">Transmembrane</keyword>
<protein>
    <recommendedName>
        <fullName evidence="4">MFS transporter</fullName>
    </recommendedName>
</protein>
<dbReference type="Proteomes" id="UP000746595">
    <property type="component" value="Unassembled WGS sequence"/>
</dbReference>
<keyword evidence="1" id="KW-0472">Membrane</keyword>
<feature type="transmembrane region" description="Helical" evidence="1">
    <location>
        <begin position="37"/>
        <end position="54"/>
    </location>
</feature>
<accession>A0ABX1FZG0</accession>
<keyword evidence="3" id="KW-1185">Reference proteome</keyword>
<dbReference type="RefSeq" id="WP_168150326.1">
    <property type="nucleotide sequence ID" value="NZ_JAAWVT010000001.1"/>
</dbReference>
<proteinExistence type="predicted"/>
<sequence>MPERHARMLRAAVVSLVVLLLSAGAHLGGGGILPHPGVLLGLGALTMLSVTVLAKRRLRLPALLTVLGGGQFALHHAFGLLSSTATTMVCHPDATHSGHSAALSCALGSTEIQSHAHAGGINIAMFAAHAIATLATAMLIARGEEALGAVARWLRPLFTVLQPSPIDPPARIAPVLTVPRLHAVAFLISPPLRGPPAFR</sequence>
<organism evidence="2 3">
    <name type="scientific">Paeniglutamicibacter terrestris</name>
    <dbReference type="NCBI Taxonomy" id="2723403"/>
    <lineage>
        <taxon>Bacteria</taxon>
        <taxon>Bacillati</taxon>
        <taxon>Actinomycetota</taxon>
        <taxon>Actinomycetes</taxon>
        <taxon>Micrococcales</taxon>
        <taxon>Micrococcaceae</taxon>
        <taxon>Paeniglutamicibacter</taxon>
    </lineage>
</organism>
<evidence type="ECO:0000313" key="3">
    <source>
        <dbReference type="Proteomes" id="UP000746595"/>
    </source>
</evidence>
<dbReference type="PROSITE" id="PS00962">
    <property type="entry name" value="RIBOSOMAL_S2_1"/>
    <property type="match status" value="1"/>
</dbReference>
<name>A0ABX1FZG0_9MICC</name>
<gene>
    <name evidence="2" type="ORF">HED64_01325</name>
</gene>
<evidence type="ECO:0000313" key="2">
    <source>
        <dbReference type="EMBL" id="NKG19345.1"/>
    </source>
</evidence>
<keyword evidence="1" id="KW-1133">Transmembrane helix</keyword>
<dbReference type="InterPro" id="IPR018130">
    <property type="entry name" value="Ribosomal_uS2_CS"/>
</dbReference>
<reference evidence="2 3" key="1">
    <citation type="submission" date="2020-04" db="EMBL/GenBank/DDBJ databases">
        <title>Paeniglutamicibacter sp. ANT13_2, a novel actinomycete isolated from sediment in Antarctica.</title>
        <authorList>
            <person name="Sakdapetsiri C."/>
            <person name="Pinyakong O."/>
        </authorList>
    </citation>
    <scope>NUCLEOTIDE SEQUENCE [LARGE SCALE GENOMIC DNA]</scope>
    <source>
        <strain evidence="2 3">ANT13_2</strain>
    </source>
</reference>
<evidence type="ECO:0008006" key="4">
    <source>
        <dbReference type="Google" id="ProtNLM"/>
    </source>
</evidence>
<comment type="caution">
    <text evidence="2">The sequence shown here is derived from an EMBL/GenBank/DDBJ whole genome shotgun (WGS) entry which is preliminary data.</text>
</comment>
<evidence type="ECO:0000256" key="1">
    <source>
        <dbReference type="SAM" id="Phobius"/>
    </source>
</evidence>